<organism evidence="4">
    <name type="scientific">Salinispirillum sp. LH 10-3-1</name>
    <dbReference type="NCBI Taxonomy" id="2952525"/>
    <lineage>
        <taxon>Bacteria</taxon>
        <taxon>Pseudomonadati</taxon>
        <taxon>Pseudomonadota</taxon>
        <taxon>Gammaproteobacteria</taxon>
        <taxon>Oceanospirillales</taxon>
        <taxon>Saccharospirillaceae</taxon>
        <taxon>Salinispirillum</taxon>
    </lineage>
</organism>
<dbReference type="PANTHER" id="PTHR33525:SF3">
    <property type="entry name" value="RIBONUCLEASE Y"/>
    <property type="match status" value="1"/>
</dbReference>
<gene>
    <name evidence="4" type="ORF">NFC81_14030</name>
</gene>
<accession>A0AB38YEK1</accession>
<reference evidence="4" key="1">
    <citation type="submission" date="2022-07" db="EMBL/GenBank/DDBJ databases">
        <title>Complete genome sequence of Salinispirillum sp. LH10-3-1 capable of multiple carbohydrate inversion isolated from a soda lake.</title>
        <authorList>
            <person name="Liu J."/>
            <person name="Zhai Y."/>
            <person name="Zhang H."/>
            <person name="Yang H."/>
            <person name="Qu J."/>
            <person name="Li J."/>
        </authorList>
    </citation>
    <scope>NUCLEOTIDE SEQUENCE</scope>
    <source>
        <strain evidence="4">LH 10-3-1</strain>
    </source>
</reference>
<dbReference type="AlphaFoldDB" id="A0AB38YEK1"/>
<dbReference type="InterPro" id="IPR013976">
    <property type="entry name" value="HDOD"/>
</dbReference>
<dbReference type="Pfam" id="PF08668">
    <property type="entry name" value="HDOD"/>
    <property type="match status" value="1"/>
</dbReference>
<dbReference type="InterPro" id="IPR052340">
    <property type="entry name" value="RNase_Y/CdgJ"/>
</dbReference>
<comment type="caution">
    <text evidence="1">Lacks conserved residue(s) required for the propagation of feature annotation.</text>
</comment>
<dbReference type="EMBL" id="CP101717">
    <property type="protein sequence ID" value="WLD57814.1"/>
    <property type="molecule type" value="Genomic_DNA"/>
</dbReference>
<dbReference type="CDD" id="cd00156">
    <property type="entry name" value="REC"/>
    <property type="match status" value="1"/>
</dbReference>
<dbReference type="SUPFAM" id="SSF52172">
    <property type="entry name" value="CheY-like"/>
    <property type="match status" value="1"/>
</dbReference>
<evidence type="ECO:0000313" key="4">
    <source>
        <dbReference type="EMBL" id="WLD57814.1"/>
    </source>
</evidence>
<dbReference type="InterPro" id="IPR011006">
    <property type="entry name" value="CheY-like_superfamily"/>
</dbReference>
<evidence type="ECO:0000259" key="3">
    <source>
        <dbReference type="PROSITE" id="PS51833"/>
    </source>
</evidence>
<proteinExistence type="predicted"/>
<dbReference type="PANTHER" id="PTHR33525">
    <property type="match status" value="1"/>
</dbReference>
<dbReference type="RefSeq" id="WP_304995098.1">
    <property type="nucleotide sequence ID" value="NZ_CP101717.1"/>
</dbReference>
<dbReference type="InterPro" id="IPR001789">
    <property type="entry name" value="Sig_transdc_resp-reg_receiver"/>
</dbReference>
<feature type="domain" description="HDOD" evidence="3">
    <location>
        <begin position="144"/>
        <end position="341"/>
    </location>
</feature>
<dbReference type="SUPFAM" id="SSF109604">
    <property type="entry name" value="HD-domain/PDEase-like"/>
    <property type="match status" value="1"/>
</dbReference>
<protein>
    <submittedName>
        <fullName evidence="4">HDOD domain-containing protein</fullName>
    </submittedName>
</protein>
<dbReference type="Gene3D" id="1.10.3210.10">
    <property type="entry name" value="Hypothetical protein af1432"/>
    <property type="match status" value="1"/>
</dbReference>
<dbReference type="PROSITE" id="PS51833">
    <property type="entry name" value="HDOD"/>
    <property type="match status" value="1"/>
</dbReference>
<dbReference type="GO" id="GO:0000160">
    <property type="term" value="P:phosphorelay signal transduction system"/>
    <property type="evidence" value="ECO:0007669"/>
    <property type="project" value="InterPro"/>
</dbReference>
<evidence type="ECO:0000256" key="1">
    <source>
        <dbReference type="PROSITE-ProRule" id="PRU00169"/>
    </source>
</evidence>
<evidence type="ECO:0000259" key="2">
    <source>
        <dbReference type="PROSITE" id="PS50110"/>
    </source>
</evidence>
<dbReference type="Pfam" id="PF00072">
    <property type="entry name" value="Response_reg"/>
    <property type="match status" value="1"/>
</dbReference>
<dbReference type="Gene3D" id="3.40.50.2300">
    <property type="match status" value="1"/>
</dbReference>
<sequence length="392" mass="43345">MEKSAPFQVIILEDDPSIAELLAQLVEQLWSGSRVHLFVDVPSAMKHWRAYQADLVLVEWGLSGVSGMKLLETIHEDAPQTRRVMISGHAGKQVVMEARRYGIDAFIAKPFKINEVMARLAGLMAAPKLDPAQHAIAPEPLDEFIQLRVNAGKLSMPLPPSVRLSLEGLDGTPESVIQVWRQHPALLARVIGAANSGTYNSDGKSIETLSEALSLVGFETARNLALGLSMQPGSELVDSTLQTLAKRFANESIQVATMSMRLAQQVRFSKEVCFTAGMLFRVGEMVVLQLIQRWLEQGGEGDEAMYLKQCEKYAAEAGNALKMQWRLPLNLRVRVGALYKLPPGTVKVDRIIMRIATVMVIDDDLKEARRLLSRIGFDYEAALAFTRPTPEA</sequence>
<dbReference type="PROSITE" id="PS50110">
    <property type="entry name" value="RESPONSE_REGULATORY"/>
    <property type="match status" value="1"/>
</dbReference>
<dbReference type="SMART" id="SM00448">
    <property type="entry name" value="REC"/>
    <property type="match status" value="1"/>
</dbReference>
<name>A0AB38YEK1_9GAMM</name>
<feature type="domain" description="Response regulatory" evidence="2">
    <location>
        <begin position="8"/>
        <end position="124"/>
    </location>
</feature>